<name>X1A822_9ZZZZ</name>
<dbReference type="GO" id="GO:0005886">
    <property type="term" value="C:plasma membrane"/>
    <property type="evidence" value="ECO:0007669"/>
    <property type="project" value="UniProtKB-SubCell"/>
</dbReference>
<reference evidence="9" key="1">
    <citation type="journal article" date="2014" name="Front. Microbiol.">
        <title>High frequency of phylogenetically diverse reductive dehalogenase-homologous genes in deep subseafloor sedimentary metagenomes.</title>
        <authorList>
            <person name="Kawai M."/>
            <person name="Futagami T."/>
            <person name="Toyoda A."/>
            <person name="Takaki Y."/>
            <person name="Nishi S."/>
            <person name="Hori S."/>
            <person name="Arai W."/>
            <person name="Tsubouchi T."/>
            <person name="Morono Y."/>
            <person name="Uchiyama I."/>
            <person name="Ito T."/>
            <person name="Fujiyama A."/>
            <person name="Inagaki F."/>
            <person name="Takami H."/>
        </authorList>
    </citation>
    <scope>NUCLEOTIDE SEQUENCE</scope>
    <source>
        <strain evidence="9">Expedition CK06-06</strain>
    </source>
</reference>
<keyword evidence="6 7" id="KW-0472">Membrane</keyword>
<dbReference type="PANTHER" id="PTHR42682">
    <property type="entry name" value="HYDROGENASE-4 COMPONENT F"/>
    <property type="match status" value="1"/>
</dbReference>
<dbReference type="InterPro" id="IPR001750">
    <property type="entry name" value="ND/Mrp_TM"/>
</dbReference>
<evidence type="ECO:0000259" key="8">
    <source>
        <dbReference type="Pfam" id="PF00361"/>
    </source>
</evidence>
<evidence type="ECO:0000256" key="7">
    <source>
        <dbReference type="SAM" id="Phobius"/>
    </source>
</evidence>
<dbReference type="EMBL" id="BART01018818">
    <property type="protein sequence ID" value="GAG78395.1"/>
    <property type="molecule type" value="Genomic_DNA"/>
</dbReference>
<keyword evidence="2" id="KW-1003">Cell membrane</keyword>
<feature type="non-terminal residue" evidence="9">
    <location>
        <position position="1"/>
    </location>
</feature>
<dbReference type="InterPro" id="IPR052175">
    <property type="entry name" value="ComplexI-like_HydComp"/>
</dbReference>
<proteinExistence type="predicted"/>
<protein>
    <recommendedName>
        <fullName evidence="8">NADH:quinone oxidoreductase/Mrp antiporter transmembrane domain-containing protein</fullName>
    </recommendedName>
</protein>
<keyword evidence="5" id="KW-0560">Oxidoreductase</keyword>
<keyword evidence="4 7" id="KW-1133">Transmembrane helix</keyword>
<dbReference type="AlphaFoldDB" id="X1A822"/>
<evidence type="ECO:0000256" key="1">
    <source>
        <dbReference type="ARBA" id="ARBA00004651"/>
    </source>
</evidence>
<organism evidence="9">
    <name type="scientific">marine sediment metagenome</name>
    <dbReference type="NCBI Taxonomy" id="412755"/>
    <lineage>
        <taxon>unclassified sequences</taxon>
        <taxon>metagenomes</taxon>
        <taxon>ecological metagenomes</taxon>
    </lineage>
</organism>
<dbReference type="GO" id="GO:0016491">
    <property type="term" value="F:oxidoreductase activity"/>
    <property type="evidence" value="ECO:0007669"/>
    <property type="project" value="UniProtKB-KW"/>
</dbReference>
<keyword evidence="3 7" id="KW-0812">Transmembrane</keyword>
<feature type="transmembrane region" description="Helical" evidence="7">
    <location>
        <begin position="153"/>
        <end position="176"/>
    </location>
</feature>
<accession>X1A822</accession>
<evidence type="ECO:0000256" key="3">
    <source>
        <dbReference type="ARBA" id="ARBA00022692"/>
    </source>
</evidence>
<evidence type="ECO:0000256" key="5">
    <source>
        <dbReference type="ARBA" id="ARBA00023002"/>
    </source>
</evidence>
<dbReference type="PANTHER" id="PTHR42682:SF4">
    <property type="entry name" value="NADH-UBIQUINONE_PLASTOQUINONE"/>
    <property type="match status" value="1"/>
</dbReference>
<feature type="transmembrane region" description="Helical" evidence="7">
    <location>
        <begin position="20"/>
        <end position="42"/>
    </location>
</feature>
<feature type="transmembrane region" description="Helical" evidence="7">
    <location>
        <begin position="63"/>
        <end position="85"/>
    </location>
</feature>
<sequence>AQMGYIVLCMAVGLRNNLVLALQSGFFIIFAHAVSKSLAFLTKGVFHYYVNASEIKHLQRASSLPLFPSVAFGLSIISLSALPPFPGFTGKWFALTSFFTSADKITVLSALVFLTGSLVAFGYYFPLLLILFSKQQKQVQDKNEKRKQKKISLWMSMPIAALVISILFVSVVPQFLMDITLEAAQFLISMM</sequence>
<feature type="domain" description="NADH:quinone oxidoreductase/Mrp antiporter transmembrane" evidence="8">
    <location>
        <begin position="1"/>
        <end position="113"/>
    </location>
</feature>
<gene>
    <name evidence="9" type="ORF">S01H4_35396</name>
</gene>
<evidence type="ECO:0000256" key="2">
    <source>
        <dbReference type="ARBA" id="ARBA00022475"/>
    </source>
</evidence>
<evidence type="ECO:0000313" key="9">
    <source>
        <dbReference type="EMBL" id="GAG78395.1"/>
    </source>
</evidence>
<feature type="transmembrane region" description="Helical" evidence="7">
    <location>
        <begin position="105"/>
        <end position="132"/>
    </location>
</feature>
<dbReference type="Pfam" id="PF00361">
    <property type="entry name" value="Proton_antipo_M"/>
    <property type="match status" value="1"/>
</dbReference>
<comment type="caution">
    <text evidence="9">The sequence shown here is derived from an EMBL/GenBank/DDBJ whole genome shotgun (WGS) entry which is preliminary data.</text>
</comment>
<evidence type="ECO:0000256" key="6">
    <source>
        <dbReference type="ARBA" id="ARBA00023136"/>
    </source>
</evidence>
<evidence type="ECO:0000256" key="4">
    <source>
        <dbReference type="ARBA" id="ARBA00022989"/>
    </source>
</evidence>
<comment type="subcellular location">
    <subcellularLocation>
        <location evidence="1">Cell membrane</location>
        <topology evidence="1">Multi-pass membrane protein</topology>
    </subcellularLocation>
</comment>